<feature type="non-terminal residue" evidence="1">
    <location>
        <position position="25"/>
    </location>
</feature>
<organism evidence="1">
    <name type="scientific">hydrothermal vent metagenome</name>
    <dbReference type="NCBI Taxonomy" id="652676"/>
    <lineage>
        <taxon>unclassified sequences</taxon>
        <taxon>metagenomes</taxon>
        <taxon>ecological metagenomes</taxon>
    </lineage>
</organism>
<gene>
    <name evidence="1" type="ORF">MNBD_GAMMA11-347</name>
</gene>
<dbReference type="AlphaFoldDB" id="A0A3B0WX72"/>
<dbReference type="EMBL" id="UOFG01000127">
    <property type="protein sequence ID" value="VAW60615.1"/>
    <property type="molecule type" value="Genomic_DNA"/>
</dbReference>
<evidence type="ECO:0000313" key="1">
    <source>
        <dbReference type="EMBL" id="VAW60615.1"/>
    </source>
</evidence>
<accession>A0A3B0WX72</accession>
<name>A0A3B0WX72_9ZZZZ</name>
<protein>
    <submittedName>
        <fullName evidence="1">Uncharacterized protein</fullName>
    </submittedName>
</protein>
<proteinExistence type="predicted"/>
<reference evidence="1" key="1">
    <citation type="submission" date="2018-06" db="EMBL/GenBank/DDBJ databases">
        <authorList>
            <person name="Zhirakovskaya E."/>
        </authorList>
    </citation>
    <scope>NUCLEOTIDE SEQUENCE</scope>
</reference>
<sequence>MQNQQTLQQLRSLKLIGMADALEQQ</sequence>